<dbReference type="InterPro" id="IPR050587">
    <property type="entry name" value="GNT1/Glycosyltrans_8"/>
</dbReference>
<evidence type="ECO:0000313" key="2">
    <source>
        <dbReference type="Proteomes" id="UP000813824"/>
    </source>
</evidence>
<accession>A0A8K0XPX9</accession>
<proteinExistence type="predicted"/>
<protein>
    <submittedName>
        <fullName evidence="1">Nucleotide-diphospho-sugar transferase</fullName>
    </submittedName>
</protein>
<keyword evidence="2" id="KW-1185">Reference proteome</keyword>
<dbReference type="GO" id="GO:0016757">
    <property type="term" value="F:glycosyltransferase activity"/>
    <property type="evidence" value="ECO:0007669"/>
    <property type="project" value="InterPro"/>
</dbReference>
<comment type="caution">
    <text evidence="1">The sequence shown here is derived from an EMBL/GenBank/DDBJ whole genome shotgun (WGS) entry which is preliminary data.</text>
</comment>
<dbReference type="OrthoDB" id="2014201at2759"/>
<dbReference type="Proteomes" id="UP000813824">
    <property type="component" value="Unassembled WGS sequence"/>
</dbReference>
<dbReference type="CDD" id="cd02537">
    <property type="entry name" value="GT8_Glycogenin"/>
    <property type="match status" value="1"/>
</dbReference>
<dbReference type="AlphaFoldDB" id="A0A8K0XPX9"/>
<organism evidence="1 2">
    <name type="scientific">Cristinia sonorae</name>
    <dbReference type="NCBI Taxonomy" id="1940300"/>
    <lineage>
        <taxon>Eukaryota</taxon>
        <taxon>Fungi</taxon>
        <taxon>Dikarya</taxon>
        <taxon>Basidiomycota</taxon>
        <taxon>Agaricomycotina</taxon>
        <taxon>Agaricomycetes</taxon>
        <taxon>Agaricomycetidae</taxon>
        <taxon>Agaricales</taxon>
        <taxon>Pleurotineae</taxon>
        <taxon>Stephanosporaceae</taxon>
        <taxon>Cristinia</taxon>
    </lineage>
</organism>
<dbReference type="Pfam" id="PF01501">
    <property type="entry name" value="Glyco_transf_8"/>
    <property type="match status" value="1"/>
</dbReference>
<name>A0A8K0XPX9_9AGAR</name>
<dbReference type="PANTHER" id="PTHR11183">
    <property type="entry name" value="GLYCOGENIN SUBFAMILY MEMBER"/>
    <property type="match status" value="1"/>
</dbReference>
<reference evidence="1" key="1">
    <citation type="journal article" date="2021" name="New Phytol.">
        <title>Evolutionary innovations through gain and loss of genes in the ectomycorrhizal Boletales.</title>
        <authorList>
            <person name="Wu G."/>
            <person name="Miyauchi S."/>
            <person name="Morin E."/>
            <person name="Kuo A."/>
            <person name="Drula E."/>
            <person name="Varga T."/>
            <person name="Kohler A."/>
            <person name="Feng B."/>
            <person name="Cao Y."/>
            <person name="Lipzen A."/>
            <person name="Daum C."/>
            <person name="Hundley H."/>
            <person name="Pangilinan J."/>
            <person name="Johnson J."/>
            <person name="Barry K."/>
            <person name="LaButti K."/>
            <person name="Ng V."/>
            <person name="Ahrendt S."/>
            <person name="Min B."/>
            <person name="Choi I.G."/>
            <person name="Park H."/>
            <person name="Plett J.M."/>
            <person name="Magnuson J."/>
            <person name="Spatafora J.W."/>
            <person name="Nagy L.G."/>
            <person name="Henrissat B."/>
            <person name="Grigoriev I.V."/>
            <person name="Yang Z.L."/>
            <person name="Xu J."/>
            <person name="Martin F.M."/>
        </authorList>
    </citation>
    <scope>NUCLEOTIDE SEQUENCE</scope>
    <source>
        <strain evidence="1">KKN 215</strain>
    </source>
</reference>
<evidence type="ECO:0000313" key="1">
    <source>
        <dbReference type="EMBL" id="KAH8100598.1"/>
    </source>
</evidence>
<dbReference type="EMBL" id="JAEVFJ010000015">
    <property type="protein sequence ID" value="KAH8100598.1"/>
    <property type="molecule type" value="Genomic_DNA"/>
</dbReference>
<dbReference type="SUPFAM" id="SSF53448">
    <property type="entry name" value="Nucleotide-diphospho-sugar transferases"/>
    <property type="match status" value="1"/>
</dbReference>
<sequence length="307" mass="35199">MSRKVWTTLLTKASYLPGLFVLHETLLSVNSQYPLVVMTTPGLPQEARDVVERRGLTIREVNGLQPGEGVRTMPDLDVRFGDTWTKLRAFDLVEYDRVVLLDSDMIVMKNMDELLDLELPSDWIAAVHACACNPRKYPHYPADWTPENCAHSSVSWPTAISNPPVISKDSPRPYGLLNSGLVVINPSLELSEGLQGFLATSPLIPTFQFPDQDLLSVYFEGRWKVLPWCYNALKTMKFVHEPIWRDDEIRCLHYILAEKPWLTDRAVAGVYQEVNGWWWDEYKKLEVDMKQTDPEGWKLVDAHVTKK</sequence>
<keyword evidence="1" id="KW-0808">Transferase</keyword>
<gene>
    <name evidence="1" type="ORF">BXZ70DRAFT_163022</name>
</gene>
<dbReference type="Gene3D" id="3.90.550.10">
    <property type="entry name" value="Spore Coat Polysaccharide Biosynthesis Protein SpsA, Chain A"/>
    <property type="match status" value="1"/>
</dbReference>
<dbReference type="InterPro" id="IPR002495">
    <property type="entry name" value="Glyco_trans_8"/>
</dbReference>
<dbReference type="InterPro" id="IPR029044">
    <property type="entry name" value="Nucleotide-diphossugar_trans"/>
</dbReference>